<dbReference type="Proteomes" id="UP000287247">
    <property type="component" value="Unassembled WGS sequence"/>
</dbReference>
<gene>
    <name evidence="3" type="ORF">AsFPU1_3171</name>
</gene>
<feature type="chain" id="PRO_5019224981" evidence="2">
    <location>
        <begin position="26"/>
        <end position="72"/>
    </location>
</feature>
<keyword evidence="2" id="KW-0732">Signal</keyword>
<reference evidence="4" key="1">
    <citation type="submission" date="2017-05" db="EMBL/GenBank/DDBJ databases">
        <title>Physiological properties and genetic analysis related to exopolysaccharide production of fresh-water unicellular cyanobacterium Aphanothece sacrum, Suizenji Nori, that has been cultured as a food source in Japan.</title>
        <authorList>
            <person name="Kanesaki Y."/>
            <person name="Yoshikawa S."/>
            <person name="Ohki K."/>
        </authorList>
    </citation>
    <scope>NUCLEOTIDE SEQUENCE [LARGE SCALE GENOMIC DNA]</scope>
    <source>
        <strain evidence="4">FPU1</strain>
    </source>
</reference>
<feature type="compositionally biased region" description="Basic and acidic residues" evidence="1">
    <location>
        <begin position="34"/>
        <end position="45"/>
    </location>
</feature>
<comment type="caution">
    <text evidence="3">The sequence shown here is derived from an EMBL/GenBank/DDBJ whole genome shotgun (WGS) entry which is preliminary data.</text>
</comment>
<evidence type="ECO:0000256" key="1">
    <source>
        <dbReference type="SAM" id="MobiDB-lite"/>
    </source>
</evidence>
<sequence length="72" mass="7626">MKSTKIVAAAITVTLTLGLNVSAFAGVAPSKTTQENRVEKSEKNTVNKAPKNIRPSQDAPSQGNKICPKGWC</sequence>
<organism evidence="3 4">
    <name type="scientific">Aphanothece sacrum FPU1</name>
    <dbReference type="NCBI Taxonomy" id="1920663"/>
    <lineage>
        <taxon>Bacteria</taxon>
        <taxon>Bacillati</taxon>
        <taxon>Cyanobacteriota</taxon>
        <taxon>Cyanophyceae</taxon>
        <taxon>Oscillatoriophycideae</taxon>
        <taxon>Chroococcales</taxon>
        <taxon>Aphanothecaceae</taxon>
        <taxon>Aphanothece</taxon>
    </lineage>
</organism>
<dbReference type="EMBL" id="BDQK01000013">
    <property type="protein sequence ID" value="GBF81751.1"/>
    <property type="molecule type" value="Genomic_DNA"/>
</dbReference>
<feature type="compositionally biased region" description="Polar residues" evidence="1">
    <location>
        <begin position="54"/>
        <end position="64"/>
    </location>
</feature>
<evidence type="ECO:0000256" key="2">
    <source>
        <dbReference type="SAM" id="SignalP"/>
    </source>
</evidence>
<protein>
    <submittedName>
        <fullName evidence="3">GTP-binding protein TypA</fullName>
    </submittedName>
</protein>
<keyword evidence="4" id="KW-1185">Reference proteome</keyword>
<feature type="region of interest" description="Disordered" evidence="1">
    <location>
        <begin position="30"/>
        <end position="72"/>
    </location>
</feature>
<accession>A0A401IKP0</accession>
<dbReference type="OrthoDB" id="583477at2"/>
<evidence type="ECO:0000313" key="3">
    <source>
        <dbReference type="EMBL" id="GBF81751.1"/>
    </source>
</evidence>
<proteinExistence type="predicted"/>
<dbReference type="RefSeq" id="WP_124974563.1">
    <property type="nucleotide sequence ID" value="NZ_BDQK01000013.1"/>
</dbReference>
<feature type="signal peptide" evidence="2">
    <location>
        <begin position="1"/>
        <end position="25"/>
    </location>
</feature>
<evidence type="ECO:0000313" key="4">
    <source>
        <dbReference type="Proteomes" id="UP000287247"/>
    </source>
</evidence>
<name>A0A401IKP0_APHSA</name>
<dbReference type="AlphaFoldDB" id="A0A401IKP0"/>